<protein>
    <recommendedName>
        <fullName evidence="2">Cell wall hydrolase SleB domain-containing protein</fullName>
    </recommendedName>
</protein>
<keyword evidence="1" id="KW-0732">Signal</keyword>
<sequence length="203" mass="21978">MIRAISLALALVCLGHGANAETNVTAKSLLGFEKRVLSRAGTGHLKRLVTPQPVAATAEEVASFSRNTGAAQVGGAEWRCLAEALYFEARGESLKGQMAVAEVIMNRVDSPRYPNSVCGVINQGTGRKYACQFTYTCDGHPEHIAEPGAWERVGQVARKMLSGAPRTLTKGATHYHTTAVNPKWARVFPRTAAIGVHRFYREN</sequence>
<comment type="caution">
    <text evidence="3">The sequence shown here is derived from an EMBL/GenBank/DDBJ whole genome shotgun (WGS) entry which is preliminary data.</text>
</comment>
<dbReference type="RefSeq" id="WP_058861131.1">
    <property type="nucleotide sequence ID" value="NZ_LPXO01000002.1"/>
</dbReference>
<feature type="chain" id="PRO_5006936469" description="Cell wall hydrolase SleB domain-containing protein" evidence="1">
    <location>
        <begin position="21"/>
        <end position="203"/>
    </location>
</feature>
<organism evidence="3 4">
    <name type="scientific">Pseudoponticoccus marisrubri</name>
    <dbReference type="NCBI Taxonomy" id="1685382"/>
    <lineage>
        <taxon>Bacteria</taxon>
        <taxon>Pseudomonadati</taxon>
        <taxon>Pseudomonadota</taxon>
        <taxon>Alphaproteobacteria</taxon>
        <taxon>Rhodobacterales</taxon>
        <taxon>Roseobacteraceae</taxon>
        <taxon>Pseudoponticoccus</taxon>
    </lineage>
</organism>
<evidence type="ECO:0000256" key="1">
    <source>
        <dbReference type="SAM" id="SignalP"/>
    </source>
</evidence>
<dbReference type="AlphaFoldDB" id="A0A0W7WN40"/>
<feature type="domain" description="Cell wall hydrolase SleB" evidence="2">
    <location>
        <begin position="91"/>
        <end position="200"/>
    </location>
</feature>
<accession>A0A0W7WN40</accession>
<dbReference type="OrthoDB" id="9785345at2"/>
<proteinExistence type="predicted"/>
<evidence type="ECO:0000313" key="3">
    <source>
        <dbReference type="EMBL" id="KUF12013.1"/>
    </source>
</evidence>
<evidence type="ECO:0000313" key="4">
    <source>
        <dbReference type="Proteomes" id="UP000054396"/>
    </source>
</evidence>
<feature type="signal peptide" evidence="1">
    <location>
        <begin position="1"/>
        <end position="20"/>
    </location>
</feature>
<dbReference type="InterPro" id="IPR011105">
    <property type="entry name" value="Cell_wall_hydrolase_SleB"/>
</dbReference>
<evidence type="ECO:0000259" key="2">
    <source>
        <dbReference type="Pfam" id="PF07486"/>
    </source>
</evidence>
<name>A0A0W7WN40_9RHOB</name>
<dbReference type="Pfam" id="PF07486">
    <property type="entry name" value="Hydrolase_2"/>
    <property type="match status" value="1"/>
</dbReference>
<reference evidence="3 4" key="1">
    <citation type="submission" date="2015-12" db="EMBL/GenBank/DDBJ databases">
        <authorList>
            <person name="Shamseldin A."/>
            <person name="Moawad H."/>
            <person name="Abd El-Rahim W.M."/>
            <person name="Sadowsky M.J."/>
        </authorList>
    </citation>
    <scope>NUCLEOTIDE SEQUENCE [LARGE SCALE GENOMIC DNA]</scope>
    <source>
        <strain evidence="3 4">SJ5A-1</strain>
    </source>
</reference>
<dbReference type="Proteomes" id="UP000054396">
    <property type="component" value="Unassembled WGS sequence"/>
</dbReference>
<dbReference type="GO" id="GO:0016787">
    <property type="term" value="F:hydrolase activity"/>
    <property type="evidence" value="ECO:0007669"/>
    <property type="project" value="InterPro"/>
</dbReference>
<gene>
    <name evidence="3" type="ORF">AVJ23_05415</name>
</gene>
<keyword evidence="4" id="KW-1185">Reference proteome</keyword>
<dbReference type="Gene3D" id="1.10.10.2520">
    <property type="entry name" value="Cell wall hydrolase SleB, domain 1"/>
    <property type="match status" value="1"/>
</dbReference>
<dbReference type="InterPro" id="IPR042047">
    <property type="entry name" value="SleB_dom1"/>
</dbReference>
<dbReference type="EMBL" id="LPXO01000002">
    <property type="protein sequence ID" value="KUF12013.1"/>
    <property type="molecule type" value="Genomic_DNA"/>
</dbReference>
<dbReference type="STRING" id="1685382.AVJ23_05415"/>